<protein>
    <submittedName>
        <fullName evidence="1">Uncharacterized protein</fullName>
    </submittedName>
</protein>
<dbReference type="EMBL" id="CM045878">
    <property type="protein sequence ID" value="KAI7940365.1"/>
    <property type="molecule type" value="Genomic_DNA"/>
</dbReference>
<keyword evidence="2" id="KW-1185">Reference proteome</keyword>
<gene>
    <name evidence="1" type="ORF">MJO28_014017</name>
</gene>
<dbReference type="Proteomes" id="UP001060170">
    <property type="component" value="Chromosome 14"/>
</dbReference>
<sequence length="887" mass="102867">MSQKLKPFSPRALSLYGSLSLIGGLDGGGLRKKKNKQVDNNSNRRSQLSFSKMVSLLAPSKKKKPSRERLGSPSMKSWADSSIGINGSSASIDQQHQQHQHQQQPVPSSPTKKIKLAHLPDFSTQMLLKPIENPPLKRKLKPKKQATTTRKKQNKPSSSSTTTTRSSSYFSFSFLVQVVICYLLLAYFYFCPKDPTSNQLVCSNLAELHWKLEPFLTPYTDQINTQIRQPLANRVDRKLRPIYQDYILPTWTHLHPQLVNLIDLSKRIIRQSGLIDQLFLLKSRYWSPIVDHVNQRYQEKLQPHILFTTSQTKQTYSIIKNSRIIKTTKFYFPYLQDFLIKNIVKPIHQTILPKIYDLFQQHIRPFINDLFTRVYGYLVTHDNPFKVNLKKIKSNYRLKLLRPVKILHQIYVKPQITKIVEKLNEYQNRNIVTTTSTDDHQQSNNTTSGATRKETPIRDDDRISMKVDNQTEKKPSEIKEEASVNASSETEPILAESVDQSKTAEELDEPVDVMVDQPIDEHLDPMEEYDKGEEEDESSDHDPFLDLLGPEIDTEQSDATNDSVDLDNLTVDADEFIDEIDSEIASEENNSSDSNQHQDPGQVSSEPERTERFTVEEVAAQRLELENLSKTSFIKLDQLKNTQLIEFLKKLTGKRSLKENLDRYNEFFKDDDRIQKLKNESEKLKLRINKYITRISESESLSSQEILKQIELIIEKSKKKFNDKLIRPNLNEIDKYGQIEYQNELEILQDSWKPISVFTSQVQNELGHGLTWLSDVTYHDWAIYNKFNSDTDRIKARMESILNGVISPLSQDEPNDDEQDDDEKEEEEIQELIDHLPYPTFFIDIAHSKKLILDIHEQFEADLDHKLQTHSKLTKDHRSSKKGRDEL</sequence>
<reference evidence="2" key="1">
    <citation type="journal article" date="2018" name="BMC Genomics">
        <title>Genomic insights into host adaptation between the wheat stripe rust pathogen (Puccinia striiformis f. sp. tritici) and the barley stripe rust pathogen (Puccinia striiformis f. sp. hordei).</title>
        <authorList>
            <person name="Xia C."/>
            <person name="Wang M."/>
            <person name="Yin C."/>
            <person name="Cornejo O.E."/>
            <person name="Hulbert S.H."/>
            <person name="Chen X."/>
        </authorList>
    </citation>
    <scope>NUCLEOTIDE SEQUENCE [LARGE SCALE GENOMIC DNA]</scope>
    <source>
        <strain evidence="2">93-210</strain>
    </source>
</reference>
<comment type="caution">
    <text evidence="1">The sequence shown here is derived from an EMBL/GenBank/DDBJ whole genome shotgun (WGS) entry which is preliminary data.</text>
</comment>
<evidence type="ECO:0000313" key="2">
    <source>
        <dbReference type="Proteomes" id="UP001060170"/>
    </source>
</evidence>
<reference evidence="2" key="2">
    <citation type="journal article" date="2018" name="Mol. Plant Microbe Interact.">
        <title>Genome sequence resources for the wheat stripe rust pathogen (Puccinia striiformis f. sp. tritici) and the barley stripe rust pathogen (Puccinia striiformis f. sp. hordei).</title>
        <authorList>
            <person name="Xia C."/>
            <person name="Wang M."/>
            <person name="Yin C."/>
            <person name="Cornejo O.E."/>
            <person name="Hulbert S.H."/>
            <person name="Chen X."/>
        </authorList>
    </citation>
    <scope>NUCLEOTIDE SEQUENCE [LARGE SCALE GENOMIC DNA]</scope>
    <source>
        <strain evidence="2">93-210</strain>
    </source>
</reference>
<organism evidence="1 2">
    <name type="scientific">Puccinia striiformis f. sp. tritici</name>
    <dbReference type="NCBI Taxonomy" id="168172"/>
    <lineage>
        <taxon>Eukaryota</taxon>
        <taxon>Fungi</taxon>
        <taxon>Dikarya</taxon>
        <taxon>Basidiomycota</taxon>
        <taxon>Pucciniomycotina</taxon>
        <taxon>Pucciniomycetes</taxon>
        <taxon>Pucciniales</taxon>
        <taxon>Pucciniaceae</taxon>
        <taxon>Puccinia</taxon>
    </lineage>
</organism>
<proteinExistence type="predicted"/>
<name>A0ACC0DWK4_9BASI</name>
<accession>A0ACC0DWK4</accession>
<evidence type="ECO:0000313" key="1">
    <source>
        <dbReference type="EMBL" id="KAI7940365.1"/>
    </source>
</evidence>
<reference evidence="1 2" key="3">
    <citation type="journal article" date="2022" name="Microbiol. Spectr.">
        <title>Folding features and dynamics of 3D genome architecture in plant fungal pathogens.</title>
        <authorList>
            <person name="Xia C."/>
        </authorList>
    </citation>
    <scope>NUCLEOTIDE SEQUENCE [LARGE SCALE GENOMIC DNA]</scope>
    <source>
        <strain evidence="1 2">93-210</strain>
    </source>
</reference>